<protein>
    <submittedName>
        <fullName evidence="1">Uncharacterized protein</fullName>
    </submittedName>
</protein>
<dbReference type="STRING" id="579748.TW81_09905"/>
<organism evidence="1 2">
    <name type="scientific">Vibrio galatheae</name>
    <dbReference type="NCBI Taxonomy" id="579748"/>
    <lineage>
        <taxon>Bacteria</taxon>
        <taxon>Pseudomonadati</taxon>
        <taxon>Pseudomonadota</taxon>
        <taxon>Gammaproteobacteria</taxon>
        <taxon>Vibrionales</taxon>
        <taxon>Vibrionaceae</taxon>
        <taxon>Vibrio</taxon>
    </lineage>
</organism>
<gene>
    <name evidence="1" type="ORF">TW81_09905</name>
</gene>
<evidence type="ECO:0000313" key="1">
    <source>
        <dbReference type="EMBL" id="KJY83300.1"/>
    </source>
</evidence>
<dbReference type="PATRIC" id="fig|579748.3.peg.2035"/>
<dbReference type="Proteomes" id="UP000033673">
    <property type="component" value="Unassembled WGS sequence"/>
</dbReference>
<dbReference type="EMBL" id="JXXV01000016">
    <property type="protein sequence ID" value="KJY83300.1"/>
    <property type="molecule type" value="Genomic_DNA"/>
</dbReference>
<proteinExistence type="predicted"/>
<dbReference type="AlphaFoldDB" id="A0A0F4NJD6"/>
<name>A0A0F4NJD6_9VIBR</name>
<keyword evidence="2" id="KW-1185">Reference proteome</keyword>
<reference evidence="1 2" key="1">
    <citation type="journal article" date="2015" name="BMC Genomics">
        <title>Genome mining reveals unlocked bioactive potential of marine Gram-negative bacteria.</title>
        <authorList>
            <person name="Machado H."/>
            <person name="Sonnenschein E.C."/>
            <person name="Melchiorsen J."/>
            <person name="Gram L."/>
        </authorList>
    </citation>
    <scope>NUCLEOTIDE SEQUENCE [LARGE SCALE GENOMIC DNA]</scope>
    <source>
        <strain evidence="1 2">S2757</strain>
    </source>
</reference>
<evidence type="ECO:0000313" key="2">
    <source>
        <dbReference type="Proteomes" id="UP000033673"/>
    </source>
</evidence>
<dbReference type="OrthoDB" id="9932208at2"/>
<sequence>MKTITKEHYLGILLEQLNYLNNKEGVHPQDIETLVNAYEDAKQASFTEVEVIAPQHDGDGWKFLPITVE</sequence>
<dbReference type="RefSeq" id="WP_045955537.1">
    <property type="nucleotide sequence ID" value="NZ_JXXV01000016.1"/>
</dbReference>
<accession>A0A0F4NJD6</accession>
<comment type="caution">
    <text evidence="1">The sequence shown here is derived from an EMBL/GenBank/DDBJ whole genome shotgun (WGS) entry which is preliminary data.</text>
</comment>